<name>A0ABW3MDA3_9PSEU</name>
<protein>
    <submittedName>
        <fullName evidence="1">SCO2521 family protein</fullName>
    </submittedName>
</protein>
<sequence length="313" mass="34514">MLILGEIRTCLLRNSTGVRQTVVGELLRLISGEQVWMSERPMAHAVSPELVSGVDCPLPTRSGSRVRGVGTVAAHAVISAGRVLQGSVTARVEPGRFDRRLPWSHYLSRPGVVEVIGKADLDNVAHGFVLESSTPAVLDLGSVSERLIGKVQTSAHLDHVIPFRSARTEMRWAALCDNEPAARLCQFTVGSDTTRTILLTVPEDELPDAVRFCEDVALHDWVLTTVLRIVGRGDLGSGSGPDILARLRPAVDHLLHVWMPGAHVPDSMMPFWRALERRSGFTRQWEATVARIRDQLAMRMLTAFYETEPVPQR</sequence>
<proteinExistence type="predicted"/>
<evidence type="ECO:0000313" key="2">
    <source>
        <dbReference type="Proteomes" id="UP001597045"/>
    </source>
</evidence>
<accession>A0ABW3MDA3</accession>
<dbReference type="Proteomes" id="UP001597045">
    <property type="component" value="Unassembled WGS sequence"/>
</dbReference>
<dbReference type="NCBIfam" id="NF040565">
    <property type="entry name" value="SCO2521_fam"/>
    <property type="match status" value="1"/>
</dbReference>
<dbReference type="InterPro" id="IPR049749">
    <property type="entry name" value="SCO2521-like"/>
</dbReference>
<organism evidence="1 2">
    <name type="scientific">Kibdelosporangium lantanae</name>
    <dbReference type="NCBI Taxonomy" id="1497396"/>
    <lineage>
        <taxon>Bacteria</taxon>
        <taxon>Bacillati</taxon>
        <taxon>Actinomycetota</taxon>
        <taxon>Actinomycetes</taxon>
        <taxon>Pseudonocardiales</taxon>
        <taxon>Pseudonocardiaceae</taxon>
        <taxon>Kibdelosporangium</taxon>
    </lineage>
</organism>
<dbReference type="EMBL" id="JBHTIS010000864">
    <property type="protein sequence ID" value="MFD1046960.1"/>
    <property type="molecule type" value="Genomic_DNA"/>
</dbReference>
<evidence type="ECO:0000313" key="1">
    <source>
        <dbReference type="EMBL" id="MFD1046960.1"/>
    </source>
</evidence>
<keyword evidence="2" id="KW-1185">Reference proteome</keyword>
<gene>
    <name evidence="1" type="ORF">ACFQ1S_16115</name>
</gene>
<comment type="caution">
    <text evidence="1">The sequence shown here is derived from an EMBL/GenBank/DDBJ whole genome shotgun (WGS) entry which is preliminary data.</text>
</comment>
<reference evidence="2" key="1">
    <citation type="journal article" date="2019" name="Int. J. Syst. Evol. Microbiol.">
        <title>The Global Catalogue of Microorganisms (GCM) 10K type strain sequencing project: providing services to taxonomists for standard genome sequencing and annotation.</title>
        <authorList>
            <consortium name="The Broad Institute Genomics Platform"/>
            <consortium name="The Broad Institute Genome Sequencing Center for Infectious Disease"/>
            <person name="Wu L."/>
            <person name="Ma J."/>
        </authorList>
    </citation>
    <scope>NUCLEOTIDE SEQUENCE [LARGE SCALE GENOMIC DNA]</scope>
    <source>
        <strain evidence="2">JCM 31486</strain>
    </source>
</reference>